<keyword evidence="1" id="KW-0812">Transmembrane</keyword>
<sequence>MSSVADDSGFQIKFGKLEFIALTFGVGLGLQTLMQHRRIQSLIMCRPEASTLSCVAKCSIAPLLFSTSLFFYHYEFRRRVWRYLNERNWGVYYARDEVDGSIQKRVPFGFNSLLSLCTGVVPVGLTVELVFHFYKRHAHRFSHKMMQRRYYAIGAVCLAIVLDAMVDDFSDCFEEHQFLTLDTLYDINQLTKRGDVLPGGNFDHDKEEEKLGIKNHLKKHIRERRDEL</sequence>
<keyword evidence="1" id="KW-0472">Membrane</keyword>
<protein>
    <submittedName>
        <fullName evidence="2">Uncharacterized protein</fullName>
    </submittedName>
</protein>
<reference evidence="2" key="1">
    <citation type="submission" date="2021-01" db="EMBL/GenBank/DDBJ databases">
        <authorList>
            <person name="Corre E."/>
            <person name="Pelletier E."/>
            <person name="Niang G."/>
            <person name="Scheremetjew M."/>
            <person name="Finn R."/>
            <person name="Kale V."/>
            <person name="Holt S."/>
            <person name="Cochrane G."/>
            <person name="Meng A."/>
            <person name="Brown T."/>
            <person name="Cohen L."/>
        </authorList>
    </citation>
    <scope>NUCLEOTIDE SEQUENCE</scope>
    <source>
        <strain evidence="2">WS</strain>
    </source>
</reference>
<evidence type="ECO:0000313" key="2">
    <source>
        <dbReference type="EMBL" id="CAD9085200.1"/>
    </source>
</evidence>
<feature type="transmembrane region" description="Helical" evidence="1">
    <location>
        <begin position="113"/>
        <end position="134"/>
    </location>
</feature>
<organism evidence="2">
    <name type="scientific">Percolomonas cosmopolitus</name>
    <dbReference type="NCBI Taxonomy" id="63605"/>
    <lineage>
        <taxon>Eukaryota</taxon>
        <taxon>Discoba</taxon>
        <taxon>Heterolobosea</taxon>
        <taxon>Tetramitia</taxon>
        <taxon>Eutetramitia</taxon>
        <taxon>Percolomonadidae</taxon>
        <taxon>Percolomonas</taxon>
    </lineage>
</organism>
<feature type="transmembrane region" description="Helical" evidence="1">
    <location>
        <begin position="54"/>
        <end position="74"/>
    </location>
</feature>
<accession>A0A7S1KU30</accession>
<proteinExistence type="predicted"/>
<dbReference type="AlphaFoldDB" id="A0A7S1KU30"/>
<gene>
    <name evidence="2" type="ORF">PCOS0759_LOCUS8454</name>
</gene>
<keyword evidence="1" id="KW-1133">Transmembrane helix</keyword>
<evidence type="ECO:0000256" key="1">
    <source>
        <dbReference type="SAM" id="Phobius"/>
    </source>
</evidence>
<dbReference type="EMBL" id="HBGD01010299">
    <property type="protein sequence ID" value="CAD9085200.1"/>
    <property type="molecule type" value="Transcribed_RNA"/>
</dbReference>
<name>A0A7S1KU30_9EUKA</name>
<feature type="transmembrane region" description="Helical" evidence="1">
    <location>
        <begin position="12"/>
        <end position="33"/>
    </location>
</feature>